<organism evidence="1 2">
    <name type="scientific">[Clostridium] leptum DSM 753</name>
    <dbReference type="NCBI Taxonomy" id="428125"/>
    <lineage>
        <taxon>Bacteria</taxon>
        <taxon>Bacillati</taxon>
        <taxon>Bacillota</taxon>
        <taxon>Clostridia</taxon>
        <taxon>Eubacteriales</taxon>
        <taxon>Oscillospiraceae</taxon>
        <taxon>Oscillospiraceae incertae sedis</taxon>
    </lineage>
</organism>
<dbReference type="EMBL" id="ABCB02000006">
    <property type="protein sequence ID" value="EDO63105.1"/>
    <property type="molecule type" value="Genomic_DNA"/>
</dbReference>
<name>A7VNG6_9FIRM</name>
<dbReference type="AlphaFoldDB" id="A7VNG6"/>
<dbReference type="HOGENOM" id="CLU_3355478_0_0_9"/>
<protein>
    <submittedName>
        <fullName evidence="1">Uncharacterized protein</fullName>
    </submittedName>
</protein>
<dbReference type="Proteomes" id="UP000003490">
    <property type="component" value="Unassembled WGS sequence"/>
</dbReference>
<evidence type="ECO:0000313" key="2">
    <source>
        <dbReference type="Proteomes" id="UP000003490"/>
    </source>
</evidence>
<evidence type="ECO:0000313" key="1">
    <source>
        <dbReference type="EMBL" id="EDO63105.1"/>
    </source>
</evidence>
<sequence>MYIPPKEYIVKLLNETHYIAQGAAGENWRKREKSVA</sequence>
<proteinExistence type="predicted"/>
<comment type="caution">
    <text evidence="1">The sequence shown here is derived from an EMBL/GenBank/DDBJ whole genome shotgun (WGS) entry which is preliminary data.</text>
</comment>
<accession>A7VNG6</accession>
<gene>
    <name evidence="1" type="ORF">CLOLEP_00092</name>
</gene>
<reference evidence="1 2" key="2">
    <citation type="submission" date="2007-08" db="EMBL/GenBank/DDBJ databases">
        <authorList>
            <person name="Fulton L."/>
            <person name="Clifton S."/>
            <person name="Fulton B."/>
            <person name="Xu J."/>
            <person name="Minx P."/>
            <person name="Pepin K.H."/>
            <person name="Johnson M."/>
            <person name="Thiruvilangam P."/>
            <person name="Bhonagiri V."/>
            <person name="Nash W.E."/>
            <person name="Wang C."/>
            <person name="Mardis E.R."/>
            <person name="Wilson R.K."/>
        </authorList>
    </citation>
    <scope>NUCLEOTIDE SEQUENCE [LARGE SCALE GENOMIC DNA]</scope>
    <source>
        <strain evidence="1 2">DSM 753</strain>
    </source>
</reference>
<reference evidence="1 2" key="1">
    <citation type="submission" date="2007-08" db="EMBL/GenBank/DDBJ databases">
        <title>Draft genome sequence of Clostridium leptum (DSM 753).</title>
        <authorList>
            <person name="Sudarsanam P."/>
            <person name="Ley R."/>
            <person name="Guruge J."/>
            <person name="Turnbaugh P.J."/>
            <person name="Mahowald M."/>
            <person name="Liep D."/>
            <person name="Gordon J."/>
        </authorList>
    </citation>
    <scope>NUCLEOTIDE SEQUENCE [LARGE SCALE GENOMIC DNA]</scope>
    <source>
        <strain evidence="1 2">DSM 753</strain>
    </source>
</reference>